<dbReference type="GO" id="GO:0009146">
    <property type="term" value="P:purine nucleoside triphosphate catabolic process"/>
    <property type="evidence" value="ECO:0007669"/>
    <property type="project" value="UniProtKB-UniRule"/>
</dbReference>
<dbReference type="GO" id="GO:0036220">
    <property type="term" value="F:ITP diphosphatase activity"/>
    <property type="evidence" value="ECO:0007669"/>
    <property type="project" value="UniProtKB-UniRule"/>
</dbReference>
<sequence>MPKKILVLATRNPGKVREIKASLEGLPVEVKGLDEFPEVPEVEETGKTFFENAFKKAKEIAEATGQMALADDSGIEVDALGGAPGVYSARYAGVHGDDRKNIEKLLKELEGVPPEKRTARFKCVMVVYHPSGKWFSAEGIWEGLISLEPRGDKGFGYDPIFLVPELGKTAAELPLDEKNKLSHRGKALAEVKAKLSSFLEEIE</sequence>
<dbReference type="Gene3D" id="3.90.950.10">
    <property type="match status" value="1"/>
</dbReference>
<evidence type="ECO:0000256" key="1">
    <source>
        <dbReference type="ARBA" id="ARBA00008023"/>
    </source>
</evidence>
<comment type="subunit">
    <text evidence="2 10">Homodimer.</text>
</comment>
<gene>
    <name evidence="12" type="ordered locus">Thein_1691</name>
</gene>
<protein>
    <recommendedName>
        <fullName evidence="10">dITP/XTP pyrophosphatase</fullName>
        <ecNumber evidence="10">3.6.1.66</ecNumber>
    </recommendedName>
    <alternativeName>
        <fullName evidence="10">Non-canonical purine NTP pyrophosphatase</fullName>
    </alternativeName>
    <alternativeName>
        <fullName evidence="10">Non-standard purine NTP pyrophosphatase</fullName>
    </alternativeName>
    <alternativeName>
        <fullName evidence="10">Nucleoside-triphosphate diphosphatase</fullName>
    </alternativeName>
    <alternativeName>
        <fullName evidence="10">Nucleoside-triphosphate pyrophosphatase</fullName>
        <shortName evidence="10">NTPase</shortName>
    </alternativeName>
</protein>
<comment type="function">
    <text evidence="10">Pyrophosphatase that catalyzes the hydrolysis of nucleoside triphosphates to their monophosphate derivatives, with a high preference for the non-canonical purine nucleotides XTP (xanthosine triphosphate), dITP (deoxyinosine triphosphate) and ITP. Seems to function as a house-cleaning enzyme that removes non-canonical purine nucleotides from the nucleotide pool, thus preventing their incorporation into DNA/RNA and avoiding chromosomal lesions.</text>
</comment>
<accession>F8AB92</accession>
<dbReference type="Proteomes" id="UP000006793">
    <property type="component" value="Chromosome"/>
</dbReference>
<dbReference type="CDD" id="cd00515">
    <property type="entry name" value="HAM1"/>
    <property type="match status" value="1"/>
</dbReference>
<feature type="binding site" evidence="10">
    <location>
        <begin position="10"/>
        <end position="15"/>
    </location>
    <ligand>
        <name>substrate</name>
    </ligand>
</feature>
<organism evidence="12 13">
    <name type="scientific">Thermodesulfatator indicus (strain DSM 15286 / JCM 11887 / CIR29812)</name>
    <dbReference type="NCBI Taxonomy" id="667014"/>
    <lineage>
        <taxon>Bacteria</taxon>
        <taxon>Pseudomonadati</taxon>
        <taxon>Thermodesulfobacteriota</taxon>
        <taxon>Thermodesulfobacteria</taxon>
        <taxon>Thermodesulfobacteriales</taxon>
        <taxon>Thermodesulfatatoraceae</taxon>
        <taxon>Thermodesulfatator</taxon>
    </lineage>
</organism>
<evidence type="ECO:0000256" key="5">
    <source>
        <dbReference type="ARBA" id="ARBA00022801"/>
    </source>
</evidence>
<comment type="similarity">
    <text evidence="1 10 11">Belongs to the HAM1 NTPase family.</text>
</comment>
<keyword evidence="5 10" id="KW-0378">Hydrolase</keyword>
<dbReference type="GO" id="GO:0000166">
    <property type="term" value="F:nucleotide binding"/>
    <property type="evidence" value="ECO:0007669"/>
    <property type="project" value="UniProtKB-KW"/>
</dbReference>
<dbReference type="Pfam" id="PF01725">
    <property type="entry name" value="Ham1p_like"/>
    <property type="match status" value="1"/>
</dbReference>
<comment type="catalytic activity">
    <reaction evidence="8 10">
        <text>dITP + H2O = dIMP + diphosphate + H(+)</text>
        <dbReference type="Rhea" id="RHEA:28342"/>
        <dbReference type="ChEBI" id="CHEBI:15377"/>
        <dbReference type="ChEBI" id="CHEBI:15378"/>
        <dbReference type="ChEBI" id="CHEBI:33019"/>
        <dbReference type="ChEBI" id="CHEBI:61194"/>
        <dbReference type="ChEBI" id="CHEBI:61382"/>
        <dbReference type="EC" id="3.6.1.66"/>
    </reaction>
</comment>
<evidence type="ECO:0000256" key="11">
    <source>
        <dbReference type="RuleBase" id="RU003781"/>
    </source>
</evidence>
<feature type="binding site" evidence="10">
    <location>
        <begin position="183"/>
        <end position="184"/>
    </location>
    <ligand>
        <name>substrate</name>
    </ligand>
</feature>
<name>F8AB92_THEID</name>
<dbReference type="GO" id="GO:0017111">
    <property type="term" value="F:ribonucleoside triphosphate phosphatase activity"/>
    <property type="evidence" value="ECO:0007669"/>
    <property type="project" value="InterPro"/>
</dbReference>
<dbReference type="InterPro" id="IPR002637">
    <property type="entry name" value="RdgB/HAM1"/>
</dbReference>
<dbReference type="GO" id="GO:0005829">
    <property type="term" value="C:cytosol"/>
    <property type="evidence" value="ECO:0007669"/>
    <property type="project" value="TreeGrafter"/>
</dbReference>
<dbReference type="EMBL" id="CP002683">
    <property type="protein sequence ID" value="AEH45549.1"/>
    <property type="molecule type" value="Genomic_DNA"/>
</dbReference>
<feature type="binding site" evidence="10">
    <location>
        <position position="72"/>
    </location>
    <ligand>
        <name>Mg(2+)</name>
        <dbReference type="ChEBI" id="CHEBI:18420"/>
    </ligand>
</feature>
<dbReference type="GO" id="GO:0009117">
    <property type="term" value="P:nucleotide metabolic process"/>
    <property type="evidence" value="ECO:0007669"/>
    <property type="project" value="UniProtKB-KW"/>
</dbReference>
<dbReference type="HOGENOM" id="CLU_082080_0_2_0"/>
<dbReference type="GO" id="GO:0046872">
    <property type="term" value="F:metal ion binding"/>
    <property type="evidence" value="ECO:0007669"/>
    <property type="project" value="UniProtKB-KW"/>
</dbReference>
<evidence type="ECO:0000313" key="13">
    <source>
        <dbReference type="Proteomes" id="UP000006793"/>
    </source>
</evidence>
<comment type="cofactor">
    <cofactor evidence="10">
        <name>Mg(2+)</name>
        <dbReference type="ChEBI" id="CHEBI:18420"/>
    </cofactor>
    <text evidence="10">Binds 1 Mg(2+) ion per subunit.</text>
</comment>
<dbReference type="SUPFAM" id="SSF52972">
    <property type="entry name" value="ITPase-like"/>
    <property type="match status" value="1"/>
</dbReference>
<feature type="binding site" evidence="10">
    <location>
        <position position="73"/>
    </location>
    <ligand>
        <name>substrate</name>
    </ligand>
</feature>
<keyword evidence="6 10" id="KW-0460">Magnesium</keyword>
<dbReference type="KEGG" id="tid:Thein_1691"/>
<dbReference type="HAMAP" id="MF_01405">
    <property type="entry name" value="Non_canon_purine_NTPase"/>
    <property type="match status" value="1"/>
</dbReference>
<feature type="active site" description="Proton acceptor" evidence="10">
    <location>
        <position position="72"/>
    </location>
</feature>
<comment type="catalytic activity">
    <reaction evidence="9 10">
        <text>XTP + H2O = XMP + diphosphate + H(+)</text>
        <dbReference type="Rhea" id="RHEA:28610"/>
        <dbReference type="ChEBI" id="CHEBI:15377"/>
        <dbReference type="ChEBI" id="CHEBI:15378"/>
        <dbReference type="ChEBI" id="CHEBI:33019"/>
        <dbReference type="ChEBI" id="CHEBI:57464"/>
        <dbReference type="ChEBI" id="CHEBI:61314"/>
        <dbReference type="EC" id="3.6.1.66"/>
    </reaction>
</comment>
<dbReference type="GO" id="GO:0035870">
    <property type="term" value="F:dITP diphosphatase activity"/>
    <property type="evidence" value="ECO:0007669"/>
    <property type="project" value="UniProtKB-UniRule"/>
</dbReference>
<reference evidence="12 13" key="2">
    <citation type="journal article" date="2012" name="Stand. Genomic Sci.">
        <title>Complete genome sequence of the thermophilic sulfate-reducing ocean bacterium Thermodesulfatator indicus type strain (CIR29812(T)).</title>
        <authorList>
            <person name="Anderson I."/>
            <person name="Saunders E."/>
            <person name="Lapidus A."/>
            <person name="Nolan M."/>
            <person name="Lucas S."/>
            <person name="Tice H."/>
            <person name="Del Rio T.G."/>
            <person name="Cheng J.F."/>
            <person name="Han C."/>
            <person name="Tapia R."/>
            <person name="Goodwin L.A."/>
            <person name="Pitluck S."/>
            <person name="Liolios K."/>
            <person name="Mavromatis K."/>
            <person name="Pagani I."/>
            <person name="Ivanova N."/>
            <person name="Mikhailova N."/>
            <person name="Pati A."/>
            <person name="Chen A."/>
            <person name="Palaniappan K."/>
            <person name="Land M."/>
            <person name="Hauser L."/>
            <person name="Jeffries C.D."/>
            <person name="Chang Y.J."/>
            <person name="Brambilla E.M."/>
            <person name="Rohde M."/>
            <person name="Spring S."/>
            <person name="Goker M."/>
            <person name="Detter J.C."/>
            <person name="Woyke T."/>
            <person name="Bristow J."/>
            <person name="Eisen J.A."/>
            <person name="Markowitz V."/>
            <person name="Hugenholtz P."/>
            <person name="Kyrpides N.C."/>
            <person name="Klenk H.P."/>
        </authorList>
    </citation>
    <scope>NUCLEOTIDE SEQUENCE [LARGE SCALE GENOMIC DNA]</scope>
    <source>
        <strain evidence="13">DSM 15286 / JCM 11887 / CIR29812</strain>
    </source>
</reference>
<dbReference type="eggNOG" id="COG0127">
    <property type="taxonomic scope" value="Bacteria"/>
</dbReference>
<dbReference type="OrthoDB" id="9807456at2"/>
<dbReference type="FunCoup" id="F8AB92">
    <property type="interactions" value="412"/>
</dbReference>
<dbReference type="PaxDb" id="667014-Thein_1691"/>
<dbReference type="FunFam" id="3.90.950.10:FF:000001">
    <property type="entry name" value="dITP/XTP pyrophosphatase"/>
    <property type="match status" value="1"/>
</dbReference>
<dbReference type="STRING" id="667014.Thein_1691"/>
<evidence type="ECO:0000256" key="3">
    <source>
        <dbReference type="ARBA" id="ARBA00022723"/>
    </source>
</evidence>
<dbReference type="PATRIC" id="fig|667014.3.peg.1742"/>
<evidence type="ECO:0000256" key="8">
    <source>
        <dbReference type="ARBA" id="ARBA00051875"/>
    </source>
</evidence>
<dbReference type="GO" id="GO:0036222">
    <property type="term" value="F:XTP diphosphatase activity"/>
    <property type="evidence" value="ECO:0007669"/>
    <property type="project" value="UniProtKB-UniRule"/>
</dbReference>
<proteinExistence type="inferred from homology"/>
<dbReference type="EC" id="3.6.1.66" evidence="10"/>
<evidence type="ECO:0000256" key="6">
    <source>
        <dbReference type="ARBA" id="ARBA00022842"/>
    </source>
</evidence>
<feature type="binding site" evidence="10">
    <location>
        <begin position="155"/>
        <end position="158"/>
    </location>
    <ligand>
        <name>substrate</name>
    </ligand>
</feature>
<reference evidence="13" key="1">
    <citation type="submission" date="2011-04" db="EMBL/GenBank/DDBJ databases">
        <title>The complete genome of Thermodesulfatator indicus DSM 15286.</title>
        <authorList>
            <person name="Lucas S."/>
            <person name="Copeland A."/>
            <person name="Lapidus A."/>
            <person name="Bruce D."/>
            <person name="Goodwin L."/>
            <person name="Pitluck S."/>
            <person name="Peters L."/>
            <person name="Kyrpides N."/>
            <person name="Mavromatis K."/>
            <person name="Pagani I."/>
            <person name="Ivanova N."/>
            <person name="Saunders L."/>
            <person name="Detter J.C."/>
            <person name="Tapia R."/>
            <person name="Han C."/>
            <person name="Land M."/>
            <person name="Hauser L."/>
            <person name="Markowitz V."/>
            <person name="Cheng J.-F."/>
            <person name="Hugenholtz P."/>
            <person name="Woyke T."/>
            <person name="Wu D."/>
            <person name="Spring S."/>
            <person name="Schroeder M."/>
            <person name="Brambilla E."/>
            <person name="Klenk H.-P."/>
            <person name="Eisen J.A."/>
        </authorList>
    </citation>
    <scope>NUCLEOTIDE SEQUENCE [LARGE SCALE GENOMIC DNA]</scope>
    <source>
        <strain evidence="13">DSM 15286 / JCM 11887 / CIR29812</strain>
    </source>
</reference>
<feature type="binding site" evidence="10">
    <location>
        <position position="43"/>
    </location>
    <ligand>
        <name>Mg(2+)</name>
        <dbReference type="ChEBI" id="CHEBI:18420"/>
    </ligand>
</feature>
<dbReference type="AlphaFoldDB" id="F8AB92"/>
<dbReference type="RefSeq" id="WP_013908290.1">
    <property type="nucleotide sequence ID" value="NC_015681.1"/>
</dbReference>
<evidence type="ECO:0000313" key="12">
    <source>
        <dbReference type="EMBL" id="AEH45549.1"/>
    </source>
</evidence>
<keyword evidence="4 10" id="KW-0547">Nucleotide-binding</keyword>
<dbReference type="NCBIfam" id="TIGR00042">
    <property type="entry name" value="RdgB/HAM1 family non-canonical purine NTP pyrophosphatase"/>
    <property type="match status" value="1"/>
</dbReference>
<keyword evidence="3 10" id="KW-0479">Metal-binding</keyword>
<evidence type="ECO:0000256" key="10">
    <source>
        <dbReference type="HAMAP-Rule" id="MF_01405"/>
    </source>
</evidence>
<dbReference type="NCBIfam" id="NF011397">
    <property type="entry name" value="PRK14822.1"/>
    <property type="match status" value="1"/>
</dbReference>
<dbReference type="InParanoid" id="F8AB92"/>
<dbReference type="PANTHER" id="PTHR11067:SF9">
    <property type="entry name" value="INOSINE TRIPHOSPHATE PYROPHOSPHATASE"/>
    <property type="match status" value="1"/>
</dbReference>
<evidence type="ECO:0000256" key="4">
    <source>
        <dbReference type="ARBA" id="ARBA00022741"/>
    </source>
</evidence>
<keyword evidence="13" id="KW-1185">Reference proteome</keyword>
<keyword evidence="7 10" id="KW-0546">Nucleotide metabolism</keyword>
<dbReference type="InterPro" id="IPR020922">
    <property type="entry name" value="dITP/XTP_pyrophosphatase"/>
</dbReference>
<dbReference type="PANTHER" id="PTHR11067">
    <property type="entry name" value="INOSINE TRIPHOSPHATE PYROPHOSPHATASE/HAM1 PROTEIN"/>
    <property type="match status" value="1"/>
</dbReference>
<evidence type="ECO:0000256" key="7">
    <source>
        <dbReference type="ARBA" id="ARBA00023080"/>
    </source>
</evidence>
<comment type="catalytic activity">
    <reaction evidence="10">
        <text>ITP + H2O = IMP + diphosphate + H(+)</text>
        <dbReference type="Rhea" id="RHEA:29399"/>
        <dbReference type="ChEBI" id="CHEBI:15377"/>
        <dbReference type="ChEBI" id="CHEBI:15378"/>
        <dbReference type="ChEBI" id="CHEBI:33019"/>
        <dbReference type="ChEBI" id="CHEBI:58053"/>
        <dbReference type="ChEBI" id="CHEBI:61402"/>
        <dbReference type="EC" id="3.6.1.66"/>
    </reaction>
</comment>
<evidence type="ECO:0000256" key="2">
    <source>
        <dbReference type="ARBA" id="ARBA00011738"/>
    </source>
</evidence>
<evidence type="ECO:0000256" key="9">
    <source>
        <dbReference type="ARBA" id="ARBA00052017"/>
    </source>
</evidence>
<feature type="binding site" evidence="10">
    <location>
        <position position="178"/>
    </location>
    <ligand>
        <name>substrate</name>
    </ligand>
</feature>
<dbReference type="InterPro" id="IPR029001">
    <property type="entry name" value="ITPase-like_fam"/>
</dbReference>